<dbReference type="Gene3D" id="1.10.238.10">
    <property type="entry name" value="EF-hand"/>
    <property type="match status" value="1"/>
</dbReference>
<dbReference type="Pfam" id="PF13499">
    <property type="entry name" value="EF-hand_7"/>
    <property type="match status" value="1"/>
</dbReference>
<evidence type="ECO:0000256" key="1">
    <source>
        <dbReference type="ARBA" id="ARBA00022837"/>
    </source>
</evidence>
<dbReference type="SMART" id="SM00054">
    <property type="entry name" value="EFh"/>
    <property type="match status" value="2"/>
</dbReference>
<dbReference type="AlphaFoldDB" id="A0A9J6GZA2"/>
<dbReference type="OrthoDB" id="418595at2759"/>
<proteinExistence type="predicted"/>
<evidence type="ECO:0000313" key="3">
    <source>
        <dbReference type="EMBL" id="KAH9383767.1"/>
    </source>
</evidence>
<dbReference type="EMBL" id="JABSTR010001252">
    <property type="protein sequence ID" value="KAH9383767.1"/>
    <property type="molecule type" value="Genomic_DNA"/>
</dbReference>
<gene>
    <name evidence="3" type="ORF">HPB48_025537</name>
</gene>
<evidence type="ECO:0000259" key="2">
    <source>
        <dbReference type="PROSITE" id="PS50222"/>
    </source>
</evidence>
<reference evidence="3 4" key="1">
    <citation type="journal article" date="2020" name="Cell">
        <title>Large-Scale Comparative Analyses of Tick Genomes Elucidate Their Genetic Diversity and Vector Capacities.</title>
        <authorList>
            <consortium name="Tick Genome and Microbiome Consortium (TIGMIC)"/>
            <person name="Jia N."/>
            <person name="Wang J."/>
            <person name="Shi W."/>
            <person name="Du L."/>
            <person name="Sun Y."/>
            <person name="Zhan W."/>
            <person name="Jiang J.F."/>
            <person name="Wang Q."/>
            <person name="Zhang B."/>
            <person name="Ji P."/>
            <person name="Bell-Sakyi L."/>
            <person name="Cui X.M."/>
            <person name="Yuan T.T."/>
            <person name="Jiang B.G."/>
            <person name="Yang W.F."/>
            <person name="Lam T.T."/>
            <person name="Chang Q.C."/>
            <person name="Ding S.J."/>
            <person name="Wang X.J."/>
            <person name="Zhu J.G."/>
            <person name="Ruan X.D."/>
            <person name="Zhao L."/>
            <person name="Wei J.T."/>
            <person name="Ye R.Z."/>
            <person name="Que T.C."/>
            <person name="Du C.H."/>
            <person name="Zhou Y.H."/>
            <person name="Cheng J.X."/>
            <person name="Dai P.F."/>
            <person name="Guo W.B."/>
            <person name="Han X.H."/>
            <person name="Huang E.J."/>
            <person name="Li L.F."/>
            <person name="Wei W."/>
            <person name="Gao Y.C."/>
            <person name="Liu J.Z."/>
            <person name="Shao H.Z."/>
            <person name="Wang X."/>
            <person name="Wang C.C."/>
            <person name="Yang T.C."/>
            <person name="Huo Q.B."/>
            <person name="Li W."/>
            <person name="Chen H.Y."/>
            <person name="Chen S.E."/>
            <person name="Zhou L.G."/>
            <person name="Ni X.B."/>
            <person name="Tian J.H."/>
            <person name="Sheng Y."/>
            <person name="Liu T."/>
            <person name="Pan Y.S."/>
            <person name="Xia L.Y."/>
            <person name="Li J."/>
            <person name="Zhao F."/>
            <person name="Cao W.C."/>
        </authorList>
    </citation>
    <scope>NUCLEOTIDE SEQUENCE [LARGE SCALE GENOMIC DNA]</scope>
    <source>
        <strain evidence="3">HaeL-2018</strain>
    </source>
</reference>
<evidence type="ECO:0000313" key="4">
    <source>
        <dbReference type="Proteomes" id="UP000821853"/>
    </source>
</evidence>
<protein>
    <recommendedName>
        <fullName evidence="2">EF-hand domain-containing protein</fullName>
    </recommendedName>
</protein>
<accession>A0A9J6GZA2</accession>
<feature type="domain" description="EF-hand" evidence="2">
    <location>
        <begin position="35"/>
        <end position="70"/>
    </location>
</feature>
<comment type="caution">
    <text evidence="3">The sequence shown here is derived from an EMBL/GenBank/DDBJ whole genome shotgun (WGS) entry which is preliminary data.</text>
</comment>
<dbReference type="InterPro" id="IPR011992">
    <property type="entry name" value="EF-hand-dom_pair"/>
</dbReference>
<keyword evidence="4" id="KW-1185">Reference proteome</keyword>
<dbReference type="GO" id="GO:0005509">
    <property type="term" value="F:calcium ion binding"/>
    <property type="evidence" value="ECO:0007669"/>
    <property type="project" value="InterPro"/>
</dbReference>
<dbReference type="CDD" id="cd00051">
    <property type="entry name" value="EFh"/>
    <property type="match status" value="1"/>
</dbReference>
<dbReference type="VEuPathDB" id="VectorBase:HLOH_046811"/>
<dbReference type="InterPro" id="IPR002048">
    <property type="entry name" value="EF_hand_dom"/>
</dbReference>
<name>A0A9J6GZA2_HAELO</name>
<feature type="domain" description="EF-hand" evidence="2">
    <location>
        <begin position="5"/>
        <end position="30"/>
    </location>
</feature>
<dbReference type="InterPro" id="IPR018247">
    <property type="entry name" value="EF_Hand_1_Ca_BS"/>
</dbReference>
<dbReference type="SUPFAM" id="SSF47473">
    <property type="entry name" value="EF-hand"/>
    <property type="match status" value="1"/>
</dbReference>
<dbReference type="Proteomes" id="UP000821853">
    <property type="component" value="Unassembled WGS sequence"/>
</dbReference>
<organism evidence="3 4">
    <name type="scientific">Haemaphysalis longicornis</name>
    <name type="common">Bush tick</name>
    <dbReference type="NCBI Taxonomy" id="44386"/>
    <lineage>
        <taxon>Eukaryota</taxon>
        <taxon>Metazoa</taxon>
        <taxon>Ecdysozoa</taxon>
        <taxon>Arthropoda</taxon>
        <taxon>Chelicerata</taxon>
        <taxon>Arachnida</taxon>
        <taxon>Acari</taxon>
        <taxon>Parasitiformes</taxon>
        <taxon>Ixodida</taxon>
        <taxon>Ixodoidea</taxon>
        <taxon>Ixodidae</taxon>
        <taxon>Haemaphysalinae</taxon>
        <taxon>Haemaphysalis</taxon>
    </lineage>
</organism>
<dbReference type="PROSITE" id="PS50222">
    <property type="entry name" value="EF_HAND_2"/>
    <property type="match status" value="2"/>
</dbReference>
<dbReference type="PROSITE" id="PS00018">
    <property type="entry name" value="EF_HAND_1"/>
    <property type="match status" value="1"/>
</dbReference>
<keyword evidence="1" id="KW-0106">Calcium</keyword>
<sequence>MFAPQLYDNDKDGEIPLKEIKQLFRGKNVDLERDIPASILDEILEQADADNNGKLSFAEFKKMVRLFCEGGSGEGGGTPSIERSLRCEFMFRLRPGSSLDRKGPDEKVWAR</sequence>